<dbReference type="InterPro" id="IPR051683">
    <property type="entry name" value="Enoyl-CoA_Hydratase/Isomerase"/>
</dbReference>
<evidence type="ECO:0000256" key="2">
    <source>
        <dbReference type="RuleBase" id="RU003707"/>
    </source>
</evidence>
<sequence length="265" mass="28492">MSDKLLSEIDSEGVATVTLNRPEIHNAFDDDLIRQLGETFDRLSQQPEVRVLVLASEGKSFSAGADLNWMKRMANYSEEDNRNDAAGLAAMLHKLDTFPAPTIARVQGAAFGGAVGLVSCCDMAVASERASFCLSEVKIGLLPATISPYVINAIGARQARRYFVTAERFSAARAQEIGLVSEVCAEGELDLTVQKLVNAVTDNGPRAVTMAKQLAMSMSNRVVNEELQGQTSALIAAVRVSPEGQEGLQAFLEKRAPAWMKAGDD</sequence>
<accession>A0A1G9CPL5</accession>
<dbReference type="Pfam" id="PF00378">
    <property type="entry name" value="ECH_1"/>
    <property type="match status" value="1"/>
</dbReference>
<name>A0A1G9CPL5_9GAMM</name>
<dbReference type="RefSeq" id="WP_091514786.1">
    <property type="nucleotide sequence ID" value="NZ_FNFH01000005.1"/>
</dbReference>
<dbReference type="InterPro" id="IPR018376">
    <property type="entry name" value="Enoyl-CoA_hyd/isom_CS"/>
</dbReference>
<dbReference type="STRING" id="658219.SAMN05216212_2581"/>
<keyword evidence="4" id="KW-1185">Reference proteome</keyword>
<dbReference type="OrthoDB" id="9807606at2"/>
<reference evidence="4" key="1">
    <citation type="submission" date="2016-10" db="EMBL/GenBank/DDBJ databases">
        <authorList>
            <person name="Varghese N."/>
            <person name="Submissions S."/>
        </authorList>
    </citation>
    <scope>NUCLEOTIDE SEQUENCE [LARGE SCALE GENOMIC DNA]</scope>
    <source>
        <strain evidence="4">CGMCC 1.10658</strain>
    </source>
</reference>
<dbReference type="PROSITE" id="PS00166">
    <property type="entry name" value="ENOYL_COA_HYDRATASE"/>
    <property type="match status" value="1"/>
</dbReference>
<dbReference type="Gene3D" id="3.90.226.10">
    <property type="entry name" value="2-enoyl-CoA Hydratase, Chain A, domain 1"/>
    <property type="match status" value="1"/>
</dbReference>
<proteinExistence type="inferred from homology"/>
<dbReference type="PANTHER" id="PTHR42964:SF1">
    <property type="entry name" value="POLYKETIDE BIOSYNTHESIS ENOYL-COA HYDRATASE PKSH-RELATED"/>
    <property type="match status" value="1"/>
</dbReference>
<dbReference type="InterPro" id="IPR014748">
    <property type="entry name" value="Enoyl-CoA_hydra_C"/>
</dbReference>
<dbReference type="Proteomes" id="UP000199305">
    <property type="component" value="Unassembled WGS sequence"/>
</dbReference>
<gene>
    <name evidence="3" type="ORF">SAMN05216212_2581</name>
</gene>
<dbReference type="Gene3D" id="1.10.12.10">
    <property type="entry name" value="Lyase 2-enoyl-coa Hydratase, Chain A, domain 2"/>
    <property type="match status" value="1"/>
</dbReference>
<dbReference type="InterPro" id="IPR029045">
    <property type="entry name" value="ClpP/crotonase-like_dom_sf"/>
</dbReference>
<evidence type="ECO:0000313" key="3">
    <source>
        <dbReference type="EMBL" id="SDK53526.1"/>
    </source>
</evidence>
<protein>
    <submittedName>
        <fullName evidence="3">Methylglutaconyl-CoA hydratase</fullName>
    </submittedName>
</protein>
<dbReference type="AlphaFoldDB" id="A0A1G9CPL5"/>
<dbReference type="PANTHER" id="PTHR42964">
    <property type="entry name" value="ENOYL-COA HYDRATASE"/>
    <property type="match status" value="1"/>
</dbReference>
<dbReference type="FunFam" id="3.90.226.10:FF:000066">
    <property type="entry name" value="Enoyl-CoA hydratase"/>
    <property type="match status" value="1"/>
</dbReference>
<dbReference type="CDD" id="cd06558">
    <property type="entry name" value="crotonase-like"/>
    <property type="match status" value="1"/>
</dbReference>
<dbReference type="EMBL" id="FNFH01000005">
    <property type="protein sequence ID" value="SDK53526.1"/>
    <property type="molecule type" value="Genomic_DNA"/>
</dbReference>
<organism evidence="3 4">
    <name type="scientific">Microbulbifer yueqingensis</name>
    <dbReference type="NCBI Taxonomy" id="658219"/>
    <lineage>
        <taxon>Bacteria</taxon>
        <taxon>Pseudomonadati</taxon>
        <taxon>Pseudomonadota</taxon>
        <taxon>Gammaproteobacteria</taxon>
        <taxon>Cellvibrionales</taxon>
        <taxon>Microbulbiferaceae</taxon>
        <taxon>Microbulbifer</taxon>
    </lineage>
</organism>
<comment type="similarity">
    <text evidence="1 2">Belongs to the enoyl-CoA hydratase/isomerase family.</text>
</comment>
<evidence type="ECO:0000313" key="4">
    <source>
        <dbReference type="Proteomes" id="UP000199305"/>
    </source>
</evidence>
<dbReference type="InterPro" id="IPR001753">
    <property type="entry name" value="Enoyl-CoA_hydra/iso"/>
</dbReference>
<dbReference type="GO" id="GO:0003824">
    <property type="term" value="F:catalytic activity"/>
    <property type="evidence" value="ECO:0007669"/>
    <property type="project" value="InterPro"/>
</dbReference>
<dbReference type="GO" id="GO:0008300">
    <property type="term" value="P:isoprenoid catabolic process"/>
    <property type="evidence" value="ECO:0007669"/>
    <property type="project" value="TreeGrafter"/>
</dbReference>
<dbReference type="SUPFAM" id="SSF52096">
    <property type="entry name" value="ClpP/crotonase"/>
    <property type="match status" value="1"/>
</dbReference>
<evidence type="ECO:0000256" key="1">
    <source>
        <dbReference type="ARBA" id="ARBA00005254"/>
    </source>
</evidence>